<dbReference type="InterPro" id="IPR001951">
    <property type="entry name" value="Histone_H4"/>
</dbReference>
<sequence>MTGRVKGAKGRGADGAKRHRYIFKNIIEGISRPFIRKLARRSGVIQMSALVYNETHAVLKGFARNIF</sequence>
<dbReference type="PROSITE" id="PS00047">
    <property type="entry name" value="HISTONE_H4"/>
    <property type="match status" value="1"/>
</dbReference>
<evidence type="ECO:0000313" key="9">
    <source>
        <dbReference type="Proteomes" id="UP000709295"/>
    </source>
</evidence>
<protein>
    <recommendedName>
        <fullName evidence="10">Histone H4</fullName>
    </recommendedName>
</protein>
<dbReference type="Proteomes" id="UP000709295">
    <property type="component" value="Unassembled WGS sequence"/>
</dbReference>
<proteinExistence type="predicted"/>
<keyword evidence="4" id="KW-0158">Chromosome</keyword>
<dbReference type="PANTHER" id="PTHR10484">
    <property type="entry name" value="HISTONE H4"/>
    <property type="match status" value="1"/>
</dbReference>
<name>A0A8J5INP8_9STRA</name>
<keyword evidence="5" id="KW-0238">DNA-binding</keyword>
<keyword evidence="9" id="KW-1185">Reference proteome</keyword>
<keyword evidence="6" id="KW-0539">Nucleus</keyword>
<dbReference type="GO" id="GO:0003677">
    <property type="term" value="F:DNA binding"/>
    <property type="evidence" value="ECO:0007669"/>
    <property type="project" value="UniProtKB-KW"/>
</dbReference>
<reference evidence="8" key="1">
    <citation type="submission" date="2021-01" db="EMBL/GenBank/DDBJ databases">
        <title>Phytophthora aleatoria, a newly-described species from Pinus radiata is distinct from Phytophthora cactorum isolates based on comparative genomics.</title>
        <authorList>
            <person name="Mcdougal R."/>
            <person name="Panda P."/>
            <person name="Williams N."/>
            <person name="Studholme D.J."/>
        </authorList>
    </citation>
    <scope>NUCLEOTIDE SEQUENCE</scope>
    <source>
        <strain evidence="8">NZFS 4037</strain>
    </source>
</reference>
<evidence type="ECO:0000256" key="3">
    <source>
        <dbReference type="ARBA" id="ARBA00011538"/>
    </source>
</evidence>
<dbReference type="GO" id="GO:0005634">
    <property type="term" value="C:nucleus"/>
    <property type="evidence" value="ECO:0007669"/>
    <property type="project" value="UniProtKB-SubCell"/>
</dbReference>
<evidence type="ECO:0000256" key="6">
    <source>
        <dbReference type="ARBA" id="ARBA00023242"/>
    </source>
</evidence>
<evidence type="ECO:0000313" key="8">
    <source>
        <dbReference type="EMBL" id="KAG6963308.1"/>
    </source>
</evidence>
<comment type="caution">
    <text evidence="8">The sequence shown here is derived from an EMBL/GenBank/DDBJ whole genome shotgun (WGS) entry which is preliminary data.</text>
</comment>
<dbReference type="AlphaFoldDB" id="A0A8J5INP8"/>
<organism evidence="8 9">
    <name type="scientific">Phytophthora aleatoria</name>
    <dbReference type="NCBI Taxonomy" id="2496075"/>
    <lineage>
        <taxon>Eukaryota</taxon>
        <taxon>Sar</taxon>
        <taxon>Stramenopiles</taxon>
        <taxon>Oomycota</taxon>
        <taxon>Peronosporomycetes</taxon>
        <taxon>Peronosporales</taxon>
        <taxon>Peronosporaceae</taxon>
        <taxon>Phytophthora</taxon>
    </lineage>
</organism>
<evidence type="ECO:0008006" key="10">
    <source>
        <dbReference type="Google" id="ProtNLM"/>
    </source>
</evidence>
<dbReference type="EMBL" id="JAENGY010000423">
    <property type="protein sequence ID" value="KAG6963308.1"/>
    <property type="molecule type" value="Genomic_DNA"/>
</dbReference>
<comment type="subcellular location">
    <subcellularLocation>
        <location evidence="2">Chromosome</location>
    </subcellularLocation>
    <subcellularLocation>
        <location evidence="1">Nucleus</location>
    </subcellularLocation>
</comment>
<keyword evidence="7" id="KW-0544">Nucleosome core</keyword>
<evidence type="ECO:0000256" key="4">
    <source>
        <dbReference type="ARBA" id="ARBA00022454"/>
    </source>
</evidence>
<accession>A0A8J5INP8</accession>
<gene>
    <name evidence="8" type="ORF">JG688_00008214</name>
</gene>
<dbReference type="InterPro" id="IPR019809">
    <property type="entry name" value="Histone_H4_CS"/>
</dbReference>
<evidence type="ECO:0000256" key="5">
    <source>
        <dbReference type="ARBA" id="ARBA00023125"/>
    </source>
</evidence>
<evidence type="ECO:0000256" key="1">
    <source>
        <dbReference type="ARBA" id="ARBA00004123"/>
    </source>
</evidence>
<comment type="subunit">
    <text evidence="3">The nucleosome is a histone octamer containing two molecules each of H2A, H2B, H3 and H4 assembled in one H3-H4 heterotetramer and two H2A-H2B heterodimers. The octamer wraps approximately 147 bp of DNA.</text>
</comment>
<evidence type="ECO:0000256" key="7">
    <source>
        <dbReference type="ARBA" id="ARBA00023269"/>
    </source>
</evidence>
<evidence type="ECO:0000256" key="2">
    <source>
        <dbReference type="ARBA" id="ARBA00004286"/>
    </source>
</evidence>
<dbReference type="GO" id="GO:0000786">
    <property type="term" value="C:nucleosome"/>
    <property type="evidence" value="ECO:0007669"/>
    <property type="project" value="UniProtKB-KW"/>
</dbReference>
<dbReference type="GO" id="GO:0030527">
    <property type="term" value="F:structural constituent of chromatin"/>
    <property type="evidence" value="ECO:0007669"/>
    <property type="project" value="InterPro"/>
</dbReference>